<dbReference type="Proteomes" id="UP000295764">
    <property type="component" value="Unassembled WGS sequence"/>
</dbReference>
<sequence>MRRSRTQGFVWIGGGCLFIVVFSLLFFLYPRSQATLIPQILVPFGVVEIVVGVALLLRSRR</sequence>
<dbReference type="EMBL" id="SNVW01000007">
    <property type="protein sequence ID" value="TDN43580.1"/>
    <property type="molecule type" value="Genomic_DNA"/>
</dbReference>
<organism evidence="2 3">
    <name type="scientific">Curtobacterium flaccumfaciens</name>
    <dbReference type="NCBI Taxonomy" id="2035"/>
    <lineage>
        <taxon>Bacteria</taxon>
        <taxon>Bacillati</taxon>
        <taxon>Actinomycetota</taxon>
        <taxon>Actinomycetes</taxon>
        <taxon>Micrococcales</taxon>
        <taxon>Microbacteriaceae</taxon>
        <taxon>Curtobacterium</taxon>
    </lineage>
</organism>
<feature type="transmembrane region" description="Helical" evidence="1">
    <location>
        <begin position="36"/>
        <end position="57"/>
    </location>
</feature>
<keyword evidence="1" id="KW-0812">Transmembrane</keyword>
<feature type="transmembrane region" description="Helical" evidence="1">
    <location>
        <begin position="9"/>
        <end position="30"/>
    </location>
</feature>
<evidence type="ECO:0000313" key="3">
    <source>
        <dbReference type="Proteomes" id="UP000295764"/>
    </source>
</evidence>
<dbReference type="PROSITE" id="PS51257">
    <property type="entry name" value="PROKAR_LIPOPROTEIN"/>
    <property type="match status" value="1"/>
</dbReference>
<keyword evidence="1" id="KW-0472">Membrane</keyword>
<name>A0A4R6DGD9_9MICO</name>
<comment type="caution">
    <text evidence="2">The sequence shown here is derived from an EMBL/GenBank/DDBJ whole genome shotgun (WGS) entry which is preliminary data.</text>
</comment>
<evidence type="ECO:0000313" key="2">
    <source>
        <dbReference type="EMBL" id="TDN43580.1"/>
    </source>
</evidence>
<evidence type="ECO:0000256" key="1">
    <source>
        <dbReference type="SAM" id="Phobius"/>
    </source>
</evidence>
<reference evidence="2 3" key="1">
    <citation type="submission" date="2019-03" db="EMBL/GenBank/DDBJ databases">
        <title>Genomic analyses of the natural microbiome of Caenorhabditis elegans.</title>
        <authorList>
            <person name="Samuel B."/>
        </authorList>
    </citation>
    <scope>NUCLEOTIDE SEQUENCE [LARGE SCALE GENOMIC DNA]</scope>
    <source>
        <strain evidence="2 3">JUb65</strain>
    </source>
</reference>
<gene>
    <name evidence="2" type="ORF">EDF64_1075</name>
</gene>
<protein>
    <submittedName>
        <fullName evidence="2">Uncharacterized protein</fullName>
    </submittedName>
</protein>
<dbReference type="AlphaFoldDB" id="A0A4R6DGD9"/>
<keyword evidence="1" id="KW-1133">Transmembrane helix</keyword>
<accession>A0A4R6DGD9</accession>
<proteinExistence type="predicted"/>